<proteinExistence type="predicted"/>
<keyword evidence="3" id="KW-1185">Reference proteome</keyword>
<protein>
    <recommendedName>
        <fullName evidence="4">Neuropeptide</fullName>
    </recommendedName>
</protein>
<sequence length="60" mass="7484">MMHLRLNWRLLLVQIFKFYLQISRHDKICNQASRSWLLQIFMSPHRDIFSNYVNEIYLIE</sequence>
<organism evidence="2 3">
    <name type="scientific">Nezara viridula</name>
    <name type="common">Southern green stink bug</name>
    <name type="synonym">Cimex viridulus</name>
    <dbReference type="NCBI Taxonomy" id="85310"/>
    <lineage>
        <taxon>Eukaryota</taxon>
        <taxon>Metazoa</taxon>
        <taxon>Ecdysozoa</taxon>
        <taxon>Arthropoda</taxon>
        <taxon>Hexapoda</taxon>
        <taxon>Insecta</taxon>
        <taxon>Pterygota</taxon>
        <taxon>Neoptera</taxon>
        <taxon>Paraneoptera</taxon>
        <taxon>Hemiptera</taxon>
        <taxon>Heteroptera</taxon>
        <taxon>Panheteroptera</taxon>
        <taxon>Pentatomomorpha</taxon>
        <taxon>Pentatomoidea</taxon>
        <taxon>Pentatomidae</taxon>
        <taxon>Pentatominae</taxon>
        <taxon>Nezara</taxon>
    </lineage>
</organism>
<feature type="signal peptide" evidence="1">
    <location>
        <begin position="1"/>
        <end position="25"/>
    </location>
</feature>
<evidence type="ECO:0008006" key="4">
    <source>
        <dbReference type="Google" id="ProtNLM"/>
    </source>
</evidence>
<name>A0A9P0H9T6_NEZVI</name>
<evidence type="ECO:0000313" key="2">
    <source>
        <dbReference type="EMBL" id="CAH1397952.1"/>
    </source>
</evidence>
<dbReference type="EMBL" id="OV725080">
    <property type="protein sequence ID" value="CAH1397952.1"/>
    <property type="molecule type" value="Genomic_DNA"/>
</dbReference>
<dbReference type="Proteomes" id="UP001152798">
    <property type="component" value="Chromosome 4"/>
</dbReference>
<dbReference type="AlphaFoldDB" id="A0A9P0H9T6"/>
<evidence type="ECO:0000313" key="3">
    <source>
        <dbReference type="Proteomes" id="UP001152798"/>
    </source>
</evidence>
<keyword evidence="1" id="KW-0732">Signal</keyword>
<evidence type="ECO:0000256" key="1">
    <source>
        <dbReference type="SAM" id="SignalP"/>
    </source>
</evidence>
<gene>
    <name evidence="2" type="ORF">NEZAVI_LOCUS7693</name>
</gene>
<reference evidence="2" key="1">
    <citation type="submission" date="2022-01" db="EMBL/GenBank/DDBJ databases">
        <authorList>
            <person name="King R."/>
        </authorList>
    </citation>
    <scope>NUCLEOTIDE SEQUENCE</scope>
</reference>
<feature type="chain" id="PRO_5040505389" description="Neuropeptide" evidence="1">
    <location>
        <begin position="26"/>
        <end position="60"/>
    </location>
</feature>
<accession>A0A9P0H9T6</accession>